<dbReference type="SMART" id="SM00421">
    <property type="entry name" value="HTH_LUXR"/>
    <property type="match status" value="1"/>
</dbReference>
<keyword evidence="1 5" id="KW-0597">Phosphoprotein</keyword>
<evidence type="ECO:0000313" key="9">
    <source>
        <dbReference type="Proteomes" id="UP000000486"/>
    </source>
</evidence>
<dbReference type="InterPro" id="IPR039420">
    <property type="entry name" value="WalR-like"/>
</dbReference>
<dbReference type="Pfam" id="PF00072">
    <property type="entry name" value="Response_reg"/>
    <property type="match status" value="1"/>
</dbReference>
<evidence type="ECO:0000259" key="7">
    <source>
        <dbReference type="PROSITE" id="PS50110"/>
    </source>
</evidence>
<reference evidence="8 9" key="1">
    <citation type="journal article" date="2011" name="J. Bacteriol.">
        <title>Genome sequence of the nonpathogenic Listeria monocytogenes serovar 4a strain M7.</title>
        <authorList>
            <person name="Chen J."/>
            <person name="Xia Y."/>
            <person name="Cheng C."/>
            <person name="Fang C."/>
            <person name="Shan Y."/>
            <person name="Jin G."/>
            <person name="Fang W."/>
        </authorList>
    </citation>
    <scope>NUCLEOTIDE SEQUENCE [LARGE SCALE GENOMIC DNA]</scope>
    <source>
        <strain evidence="8 9">M7</strain>
    </source>
</reference>
<dbReference type="GO" id="GO:0006355">
    <property type="term" value="P:regulation of DNA-templated transcription"/>
    <property type="evidence" value="ECO:0007669"/>
    <property type="project" value="InterPro"/>
</dbReference>
<dbReference type="CDD" id="cd06170">
    <property type="entry name" value="LuxR_C_like"/>
    <property type="match status" value="1"/>
</dbReference>
<dbReference type="GeneID" id="86846634"/>
<dbReference type="PRINTS" id="PR00038">
    <property type="entry name" value="HTHLUXR"/>
</dbReference>
<dbReference type="InterPro" id="IPR000792">
    <property type="entry name" value="Tscrpt_reg_LuxR_C"/>
</dbReference>
<dbReference type="InterPro" id="IPR058245">
    <property type="entry name" value="NreC/VraR/RcsB-like_REC"/>
</dbReference>
<name>A0A0E0UYM3_LISMM</name>
<gene>
    <name evidence="8" type="primary">degU</name>
    <name evidence="8" type="ordered locus">LMM7_2557</name>
</gene>
<dbReference type="GeneID" id="93240383"/>
<dbReference type="AlphaFoldDB" id="A0A0E0UYM3"/>
<evidence type="ECO:0000313" key="8">
    <source>
        <dbReference type="EMBL" id="AEH93562.1"/>
    </source>
</evidence>
<dbReference type="SUPFAM" id="SSF46894">
    <property type="entry name" value="C-terminal effector domain of the bipartite response regulators"/>
    <property type="match status" value="1"/>
</dbReference>
<protein>
    <submittedName>
        <fullName evidence="8">Putative two-component response regulator DegU</fullName>
    </submittedName>
</protein>
<dbReference type="PANTHER" id="PTHR43214">
    <property type="entry name" value="TWO-COMPONENT RESPONSE REGULATOR"/>
    <property type="match status" value="1"/>
</dbReference>
<feature type="domain" description="Response regulatory" evidence="7">
    <location>
        <begin position="4"/>
        <end position="120"/>
    </location>
</feature>
<dbReference type="GO" id="GO:0003677">
    <property type="term" value="F:DNA binding"/>
    <property type="evidence" value="ECO:0007669"/>
    <property type="project" value="UniProtKB-KW"/>
</dbReference>
<sequence length="228" mass="25816">MALKIMIVDDHQLFREGIKRILELEDSFEVVAEAENGKNIVAKVREYKPDIVLMDINMPTVNGLDATEMLVRQFPSIKVIVLTIHDTDEYVTEALRAGAVGYLLKEMDAHELVEAVKIVDNGGAYIHPRVAIKLIREYRHLASTNTSQGVYGYQQPEVKMPLHILTHRECEVLQLLTDGKSNRGIGETLFISEKTVKNHVSSILQKMKVNDRTQAVVTAIKHGWVYIR</sequence>
<dbReference type="SMART" id="SM00448">
    <property type="entry name" value="REC"/>
    <property type="match status" value="1"/>
</dbReference>
<dbReference type="PANTHER" id="PTHR43214:SF39">
    <property type="entry name" value="TRANSCRIPTIONAL REGULATORY PROTEIN DEGU"/>
    <property type="match status" value="1"/>
</dbReference>
<evidence type="ECO:0000256" key="4">
    <source>
        <dbReference type="ARBA" id="ARBA00023163"/>
    </source>
</evidence>
<evidence type="ECO:0000259" key="6">
    <source>
        <dbReference type="PROSITE" id="PS50043"/>
    </source>
</evidence>
<dbReference type="GO" id="GO:0000160">
    <property type="term" value="P:phosphorelay signal transduction system"/>
    <property type="evidence" value="ECO:0007669"/>
    <property type="project" value="InterPro"/>
</dbReference>
<proteinExistence type="predicted"/>
<dbReference type="Gene3D" id="3.40.50.2300">
    <property type="match status" value="1"/>
</dbReference>
<keyword evidence="3" id="KW-0238">DNA-binding</keyword>
<feature type="modified residue" description="4-aspartylphosphate" evidence="5">
    <location>
        <position position="55"/>
    </location>
</feature>
<dbReference type="KEGG" id="lmq:LMM7_2557"/>
<dbReference type="SMR" id="A0A0E0UYM3"/>
<dbReference type="InterPro" id="IPR011006">
    <property type="entry name" value="CheY-like_superfamily"/>
</dbReference>
<accession>A0A0E0UYM3</accession>
<dbReference type="PATRIC" id="fig|1030009.3.peg.2547"/>
<dbReference type="SUPFAM" id="SSF52172">
    <property type="entry name" value="CheY-like"/>
    <property type="match status" value="1"/>
</dbReference>
<evidence type="ECO:0000256" key="1">
    <source>
        <dbReference type="ARBA" id="ARBA00022553"/>
    </source>
</evidence>
<keyword evidence="4" id="KW-0804">Transcription</keyword>
<organism evidence="8 9">
    <name type="scientific">Listeria monocytogenes serotype 4a (strain M7)</name>
    <dbReference type="NCBI Taxonomy" id="1030009"/>
    <lineage>
        <taxon>Bacteria</taxon>
        <taxon>Bacillati</taxon>
        <taxon>Bacillota</taxon>
        <taxon>Bacilli</taxon>
        <taxon>Bacillales</taxon>
        <taxon>Listeriaceae</taxon>
        <taxon>Listeria</taxon>
    </lineage>
</organism>
<dbReference type="HOGENOM" id="CLU_000445_90_8_9"/>
<dbReference type="Proteomes" id="UP000000486">
    <property type="component" value="Chromosome"/>
</dbReference>
<keyword evidence="2" id="KW-0805">Transcription regulation</keyword>
<evidence type="ECO:0000256" key="5">
    <source>
        <dbReference type="PROSITE-ProRule" id="PRU00169"/>
    </source>
</evidence>
<dbReference type="PROSITE" id="PS50110">
    <property type="entry name" value="RESPONSE_REGULATORY"/>
    <property type="match status" value="1"/>
</dbReference>
<dbReference type="InterPro" id="IPR001789">
    <property type="entry name" value="Sig_transdc_resp-reg_receiver"/>
</dbReference>
<dbReference type="Pfam" id="PF00196">
    <property type="entry name" value="GerE"/>
    <property type="match status" value="1"/>
</dbReference>
<evidence type="ECO:0000256" key="3">
    <source>
        <dbReference type="ARBA" id="ARBA00023125"/>
    </source>
</evidence>
<dbReference type="PROSITE" id="PS50043">
    <property type="entry name" value="HTH_LUXR_2"/>
    <property type="match status" value="1"/>
</dbReference>
<dbReference type="CDD" id="cd17535">
    <property type="entry name" value="REC_NarL-like"/>
    <property type="match status" value="1"/>
</dbReference>
<dbReference type="RefSeq" id="WP_003722647.1">
    <property type="nucleotide sequence ID" value="NC_017537.1"/>
</dbReference>
<dbReference type="EMBL" id="CP002816">
    <property type="protein sequence ID" value="AEH93562.1"/>
    <property type="molecule type" value="Genomic_DNA"/>
</dbReference>
<dbReference type="PROSITE" id="PS00622">
    <property type="entry name" value="HTH_LUXR_1"/>
    <property type="match status" value="1"/>
</dbReference>
<dbReference type="InterPro" id="IPR016032">
    <property type="entry name" value="Sig_transdc_resp-reg_C-effctor"/>
</dbReference>
<evidence type="ECO:0000256" key="2">
    <source>
        <dbReference type="ARBA" id="ARBA00023015"/>
    </source>
</evidence>
<feature type="domain" description="HTH luxR-type" evidence="6">
    <location>
        <begin position="158"/>
        <end position="223"/>
    </location>
</feature>